<feature type="binding site" description="axial binding residue" evidence="11">
    <location>
        <position position="484"/>
    </location>
    <ligand>
        <name>heme</name>
        <dbReference type="ChEBI" id="CHEBI:30413"/>
    </ligand>
    <ligandPart>
        <name>Fe</name>
        <dbReference type="ChEBI" id="CHEBI:18248"/>
    </ligandPart>
</feature>
<dbReference type="GO" id="GO:0004497">
    <property type="term" value="F:monooxygenase activity"/>
    <property type="evidence" value="ECO:0007669"/>
    <property type="project" value="UniProtKB-KW"/>
</dbReference>
<evidence type="ECO:0000256" key="10">
    <source>
        <dbReference type="ARBA" id="ARBA00023136"/>
    </source>
</evidence>
<evidence type="ECO:0000313" key="13">
    <source>
        <dbReference type="EMBL" id="KAF4507084.1"/>
    </source>
</evidence>
<evidence type="ECO:0008006" key="15">
    <source>
        <dbReference type="Google" id="ProtNLM"/>
    </source>
</evidence>
<dbReference type="PANTHER" id="PTHR24287">
    <property type="entry name" value="P450, PUTATIVE (EUROFUNG)-RELATED"/>
    <property type="match status" value="1"/>
</dbReference>
<dbReference type="InterPro" id="IPR047146">
    <property type="entry name" value="Cyt_P450_E_CYP52_fungi"/>
</dbReference>
<dbReference type="Pfam" id="PF00067">
    <property type="entry name" value="p450"/>
    <property type="match status" value="1"/>
</dbReference>
<comment type="similarity">
    <text evidence="3 12">Belongs to the cytochrome P450 family.</text>
</comment>
<evidence type="ECO:0000256" key="8">
    <source>
        <dbReference type="ARBA" id="ARBA00023004"/>
    </source>
</evidence>
<dbReference type="GO" id="GO:0005506">
    <property type="term" value="F:iron ion binding"/>
    <property type="evidence" value="ECO:0007669"/>
    <property type="project" value="InterPro"/>
</dbReference>
<dbReference type="SUPFAM" id="SSF48264">
    <property type="entry name" value="Cytochrome P450"/>
    <property type="match status" value="1"/>
</dbReference>
<dbReference type="InterPro" id="IPR017972">
    <property type="entry name" value="Cyt_P450_CS"/>
</dbReference>
<keyword evidence="7 12" id="KW-0560">Oxidoreductase</keyword>
<dbReference type="PRINTS" id="PR00463">
    <property type="entry name" value="EP450I"/>
</dbReference>
<accession>A0A8H4PNJ0</accession>
<evidence type="ECO:0000256" key="5">
    <source>
        <dbReference type="ARBA" id="ARBA00022723"/>
    </source>
</evidence>
<keyword evidence="4" id="KW-0812">Transmembrane</keyword>
<keyword evidence="6" id="KW-1133">Transmembrane helix</keyword>
<keyword evidence="10" id="KW-0472">Membrane</keyword>
<keyword evidence="8 11" id="KW-0408">Iron</keyword>
<name>A0A8H4PNJ0_9HYPO</name>
<evidence type="ECO:0000256" key="1">
    <source>
        <dbReference type="ARBA" id="ARBA00001971"/>
    </source>
</evidence>
<keyword evidence="11 12" id="KW-0349">Heme</keyword>
<evidence type="ECO:0000256" key="2">
    <source>
        <dbReference type="ARBA" id="ARBA00004167"/>
    </source>
</evidence>
<reference evidence="13 14" key="1">
    <citation type="journal article" date="2020" name="Genome Biol. Evol.">
        <title>A new high-quality draft genome assembly of the Chinese cordyceps Ophiocordyceps sinensis.</title>
        <authorList>
            <person name="Shu R."/>
            <person name="Zhang J."/>
            <person name="Meng Q."/>
            <person name="Zhang H."/>
            <person name="Zhou G."/>
            <person name="Li M."/>
            <person name="Wu P."/>
            <person name="Zhao Y."/>
            <person name="Chen C."/>
            <person name="Qin Q."/>
        </authorList>
    </citation>
    <scope>NUCLEOTIDE SEQUENCE [LARGE SCALE GENOMIC DNA]</scope>
    <source>
        <strain evidence="13 14">IOZ07</strain>
    </source>
</reference>
<evidence type="ECO:0000313" key="14">
    <source>
        <dbReference type="Proteomes" id="UP000557566"/>
    </source>
</evidence>
<dbReference type="InterPro" id="IPR002401">
    <property type="entry name" value="Cyt_P450_E_grp-I"/>
</dbReference>
<comment type="cofactor">
    <cofactor evidence="1 11">
        <name>heme</name>
        <dbReference type="ChEBI" id="CHEBI:30413"/>
    </cofactor>
</comment>
<keyword evidence="5 11" id="KW-0479">Metal-binding</keyword>
<organism evidence="13 14">
    <name type="scientific">Ophiocordyceps sinensis</name>
    <dbReference type="NCBI Taxonomy" id="72228"/>
    <lineage>
        <taxon>Eukaryota</taxon>
        <taxon>Fungi</taxon>
        <taxon>Dikarya</taxon>
        <taxon>Ascomycota</taxon>
        <taxon>Pezizomycotina</taxon>
        <taxon>Sordariomycetes</taxon>
        <taxon>Hypocreomycetidae</taxon>
        <taxon>Hypocreales</taxon>
        <taxon>Ophiocordycipitaceae</taxon>
        <taxon>Ophiocordyceps</taxon>
    </lineage>
</organism>
<protein>
    <recommendedName>
        <fullName evidence="15">Cytochrome P450</fullName>
    </recommendedName>
</protein>
<evidence type="ECO:0000256" key="3">
    <source>
        <dbReference type="ARBA" id="ARBA00010617"/>
    </source>
</evidence>
<dbReference type="PRINTS" id="PR00385">
    <property type="entry name" value="P450"/>
</dbReference>
<comment type="caution">
    <text evidence="13">The sequence shown here is derived from an EMBL/GenBank/DDBJ whole genome shotgun (WGS) entry which is preliminary data.</text>
</comment>
<keyword evidence="14" id="KW-1185">Reference proteome</keyword>
<evidence type="ECO:0000256" key="7">
    <source>
        <dbReference type="ARBA" id="ARBA00023002"/>
    </source>
</evidence>
<evidence type="ECO:0000256" key="6">
    <source>
        <dbReference type="ARBA" id="ARBA00022989"/>
    </source>
</evidence>
<comment type="subcellular location">
    <subcellularLocation>
        <location evidence="2">Membrane</location>
        <topology evidence="2">Single-pass membrane protein</topology>
    </subcellularLocation>
</comment>
<dbReference type="Proteomes" id="UP000557566">
    <property type="component" value="Unassembled WGS sequence"/>
</dbReference>
<evidence type="ECO:0000256" key="4">
    <source>
        <dbReference type="ARBA" id="ARBA00022692"/>
    </source>
</evidence>
<dbReference type="EMBL" id="JAAVMX010000006">
    <property type="protein sequence ID" value="KAF4507084.1"/>
    <property type="molecule type" value="Genomic_DNA"/>
</dbReference>
<sequence>MMLQTILSGYPTRFAVVSSALGLDPRVADASWADVTLCSVAAWTALLGFSTLLVCMCRRVTDGRIRRAGGVRAPSLASNVFAASAFYYRVGKHQYHNKLPAWCSEALDALPGDRHFAEFSLTGSKRSLITRDPEQIKAVLTTKFAEFGHGPLWSKLWRPFLGSGIFATDGQQWHDSRAMMRPMFSRQRLRNLAIFDACTNKLLSKLPTPGATVDLKVLFYRWALDTSSEFLWGENVNSLDNPYHDVAKAMSTAQRIQMFIFVLNPIAPLIPKGAYYHAIRKIEDFIEPVISRAVSLPDKELADLSKSDLRYSFLHSIARFSKEPKVIRDQLMSVLLASRDTTAATMSWAMYELSNCPPAWARLRRDVVHVLGPTGTPTYETLKDMIFATNVLNETLRLHPAVPLNMRQALHTTTIPGAPGEPDVVLLKGDTVTIHTLGMHGRRDLYPAVSAEFADPAVFSPDRWDHWFPRPWTYLPFGGGQRICVGQNFALTEMAFCLVRLAQRFERIEYRGDWNAQTRQTDIIGTPALGVPVALFGSEAEASL</sequence>
<evidence type="ECO:0000256" key="11">
    <source>
        <dbReference type="PIRSR" id="PIRSR602401-1"/>
    </source>
</evidence>
<dbReference type="PROSITE" id="PS00086">
    <property type="entry name" value="CYTOCHROME_P450"/>
    <property type="match status" value="1"/>
</dbReference>
<dbReference type="CDD" id="cd11063">
    <property type="entry name" value="CYP52"/>
    <property type="match status" value="1"/>
</dbReference>
<keyword evidence="9 12" id="KW-0503">Monooxygenase</keyword>
<dbReference type="PANTHER" id="PTHR24287:SF5">
    <property type="entry name" value="P450, PUTATIVE (EUROFUNG)-RELATED"/>
    <property type="match status" value="1"/>
</dbReference>
<dbReference type="InterPro" id="IPR001128">
    <property type="entry name" value="Cyt_P450"/>
</dbReference>
<dbReference type="OrthoDB" id="1470350at2759"/>
<dbReference type="Gene3D" id="1.10.630.10">
    <property type="entry name" value="Cytochrome P450"/>
    <property type="match status" value="1"/>
</dbReference>
<dbReference type="GO" id="GO:0016020">
    <property type="term" value="C:membrane"/>
    <property type="evidence" value="ECO:0007669"/>
    <property type="project" value="UniProtKB-SubCell"/>
</dbReference>
<evidence type="ECO:0000256" key="9">
    <source>
        <dbReference type="ARBA" id="ARBA00023033"/>
    </source>
</evidence>
<dbReference type="GO" id="GO:0016705">
    <property type="term" value="F:oxidoreductase activity, acting on paired donors, with incorporation or reduction of molecular oxygen"/>
    <property type="evidence" value="ECO:0007669"/>
    <property type="project" value="InterPro"/>
</dbReference>
<gene>
    <name evidence="13" type="ORF">G6O67_005759</name>
</gene>
<evidence type="ECO:0000256" key="12">
    <source>
        <dbReference type="RuleBase" id="RU000461"/>
    </source>
</evidence>
<proteinExistence type="inferred from homology"/>
<dbReference type="InterPro" id="IPR036396">
    <property type="entry name" value="Cyt_P450_sf"/>
</dbReference>
<dbReference type="AlphaFoldDB" id="A0A8H4PNJ0"/>
<dbReference type="GO" id="GO:0020037">
    <property type="term" value="F:heme binding"/>
    <property type="evidence" value="ECO:0007669"/>
    <property type="project" value="InterPro"/>
</dbReference>